<gene>
    <name evidence="2" type="ORF">HYFRA_00002407</name>
</gene>
<evidence type="ECO:0000313" key="3">
    <source>
        <dbReference type="Proteomes" id="UP000696280"/>
    </source>
</evidence>
<feature type="compositionally biased region" description="Polar residues" evidence="1">
    <location>
        <begin position="320"/>
        <end position="329"/>
    </location>
</feature>
<reference evidence="2" key="1">
    <citation type="submission" date="2021-07" db="EMBL/GenBank/DDBJ databases">
        <authorList>
            <person name="Durling M."/>
        </authorList>
    </citation>
    <scope>NUCLEOTIDE SEQUENCE</scope>
</reference>
<feature type="region of interest" description="Disordered" evidence="1">
    <location>
        <begin position="294"/>
        <end position="340"/>
    </location>
</feature>
<sequence>MAPDLNSLPPSRSIPSPSPISMSRTASVSEASALRTQTPSPSSRTASTSLQAAATVNAGLQHETTRRSSGSLPSRNRQTSHPGRRRSTVLMNLQLNDPSLPPPGEMVNEGPISHLRTGSPHSITGSPTIPFRDPHHNRAPSLGEIHQEIEQEQEAQVNRLLYMIRTQQQQLQALQAASGQPQTNPLAIDDSTPTSERSMSFTQATAPLPQSSTSTPRSPSIALHPRSSFDLVRTDIAHRRSRTPSRNASPRMRATSMSGEGESVNLGGRDESAFYQAETQMMIRENQMLRQRIRELERQVSEQHSNSSITHEPATPSHLLRSTSISEGPTTGAAGDNKDE</sequence>
<dbReference type="PANTHER" id="PTHR39610">
    <property type="entry name" value="BZIP DOMAIN-CONTAINING PROTEIN-RELATED"/>
    <property type="match status" value="1"/>
</dbReference>
<dbReference type="EMBL" id="CAJVRL010000103">
    <property type="protein sequence ID" value="CAG8960870.1"/>
    <property type="molecule type" value="Genomic_DNA"/>
</dbReference>
<comment type="caution">
    <text evidence="2">The sequence shown here is derived from an EMBL/GenBank/DDBJ whole genome shotgun (WGS) entry which is preliminary data.</text>
</comment>
<dbReference type="OrthoDB" id="5407781at2759"/>
<feature type="compositionally biased region" description="Low complexity" evidence="1">
    <location>
        <begin position="211"/>
        <end position="220"/>
    </location>
</feature>
<keyword evidence="3" id="KW-1185">Reference proteome</keyword>
<feature type="compositionally biased region" description="Polar residues" evidence="1">
    <location>
        <begin position="67"/>
        <end position="81"/>
    </location>
</feature>
<feature type="compositionally biased region" description="Low complexity" evidence="1">
    <location>
        <begin position="7"/>
        <end position="24"/>
    </location>
</feature>
<protein>
    <submittedName>
        <fullName evidence="2">Uncharacterized protein</fullName>
    </submittedName>
</protein>
<dbReference type="PANTHER" id="PTHR39610:SF2">
    <property type="entry name" value="BZIP DOMAIN-CONTAINING PROTEIN"/>
    <property type="match status" value="1"/>
</dbReference>
<dbReference type="AlphaFoldDB" id="A0A9N9LAW5"/>
<accession>A0A9N9LAW5</accession>
<feature type="region of interest" description="Disordered" evidence="1">
    <location>
        <begin position="1"/>
        <end position="88"/>
    </location>
</feature>
<proteinExistence type="predicted"/>
<feature type="compositionally biased region" description="Polar residues" evidence="1">
    <location>
        <begin position="178"/>
        <end position="210"/>
    </location>
</feature>
<evidence type="ECO:0000256" key="1">
    <source>
        <dbReference type="SAM" id="MobiDB-lite"/>
    </source>
</evidence>
<name>A0A9N9LAW5_9HELO</name>
<feature type="region of interest" description="Disordered" evidence="1">
    <location>
        <begin position="174"/>
        <end position="268"/>
    </location>
</feature>
<feature type="compositionally biased region" description="Low complexity" evidence="1">
    <location>
        <begin position="34"/>
        <end position="51"/>
    </location>
</feature>
<evidence type="ECO:0000313" key="2">
    <source>
        <dbReference type="EMBL" id="CAG8960870.1"/>
    </source>
</evidence>
<dbReference type="Proteomes" id="UP000696280">
    <property type="component" value="Unassembled WGS sequence"/>
</dbReference>
<organism evidence="2 3">
    <name type="scientific">Hymenoscyphus fraxineus</name>
    <dbReference type="NCBI Taxonomy" id="746836"/>
    <lineage>
        <taxon>Eukaryota</taxon>
        <taxon>Fungi</taxon>
        <taxon>Dikarya</taxon>
        <taxon>Ascomycota</taxon>
        <taxon>Pezizomycotina</taxon>
        <taxon>Leotiomycetes</taxon>
        <taxon>Helotiales</taxon>
        <taxon>Helotiaceae</taxon>
        <taxon>Hymenoscyphus</taxon>
    </lineage>
</organism>